<dbReference type="InterPro" id="IPR050345">
    <property type="entry name" value="Aliph_Amidase/BUP"/>
</dbReference>
<dbReference type="SUPFAM" id="SSF56317">
    <property type="entry name" value="Carbon-nitrogen hydrolase"/>
    <property type="match status" value="1"/>
</dbReference>
<dbReference type="InterPro" id="IPR003010">
    <property type="entry name" value="C-N_Hydrolase"/>
</dbReference>
<evidence type="ECO:0000313" key="4">
    <source>
        <dbReference type="Proteomes" id="UP000221168"/>
    </source>
</evidence>
<comment type="caution">
    <text evidence="3">The sequence shown here is derived from an EMBL/GenBank/DDBJ whole genome shotgun (WGS) entry which is preliminary data.</text>
</comment>
<keyword evidence="4" id="KW-1185">Reference proteome</keyword>
<dbReference type="EMBL" id="PDVP01000001">
    <property type="protein sequence ID" value="PHP68673.1"/>
    <property type="molecule type" value="Genomic_DNA"/>
</dbReference>
<feature type="domain" description="CN hydrolase" evidence="2">
    <location>
        <begin position="7"/>
        <end position="251"/>
    </location>
</feature>
<gene>
    <name evidence="3" type="ORF">CSC94_01345</name>
</gene>
<dbReference type="InterPro" id="IPR036526">
    <property type="entry name" value="C-N_Hydrolase_sf"/>
</dbReference>
<evidence type="ECO:0000313" key="3">
    <source>
        <dbReference type="EMBL" id="PHP68673.1"/>
    </source>
</evidence>
<dbReference type="Proteomes" id="UP000221168">
    <property type="component" value="Unassembled WGS sequence"/>
</dbReference>
<keyword evidence="1" id="KW-0378">Hydrolase</keyword>
<dbReference type="GO" id="GO:0033388">
    <property type="term" value="P:putrescine biosynthetic process from arginine"/>
    <property type="evidence" value="ECO:0007669"/>
    <property type="project" value="TreeGrafter"/>
</dbReference>
<evidence type="ECO:0000256" key="1">
    <source>
        <dbReference type="ARBA" id="ARBA00022801"/>
    </source>
</evidence>
<dbReference type="PANTHER" id="PTHR43674">
    <property type="entry name" value="NITRILASE C965.09-RELATED"/>
    <property type="match status" value="1"/>
</dbReference>
<dbReference type="OrthoDB" id="9811121at2"/>
<sequence>MSTPPRMKVGAAQFASVIGDVDANIDRHLHWIAEGRAAGLDLLVLPELSLTGHYGPERLLDVAISRDDPRLMQLAEAAGPMAVTLGFIEEGPAAQFYNAAAILKDGRMLHLHRKVNVPTYGKLEEGKHYATGRFVETCELAGHWMAGLLICADVWNPALTHLAFLHGATMLICPVSSGTEAVGAGFDNPGGWALTSRFYAMMYGAPVIMVNRIGRERDLTFWGGSRIIDPFGRELAVAGEDEGMITADLDYQAVREARYLLPTVRDSNVALILRETQRLVETLGVPTFIRDPNQT</sequence>
<protein>
    <submittedName>
        <fullName evidence="3">Nitrilase</fullName>
    </submittedName>
</protein>
<organism evidence="3 4">
    <name type="scientific">Zhengella mangrovi</name>
    <dbReference type="NCBI Taxonomy" id="1982044"/>
    <lineage>
        <taxon>Bacteria</taxon>
        <taxon>Pseudomonadati</taxon>
        <taxon>Pseudomonadota</taxon>
        <taxon>Alphaproteobacteria</taxon>
        <taxon>Hyphomicrobiales</taxon>
        <taxon>Notoacmeibacteraceae</taxon>
        <taxon>Zhengella</taxon>
    </lineage>
</organism>
<dbReference type="CDD" id="cd07586">
    <property type="entry name" value="nitrilase_8"/>
    <property type="match status" value="1"/>
</dbReference>
<dbReference type="AlphaFoldDB" id="A0A2G1QT22"/>
<proteinExistence type="predicted"/>
<accession>A0A2G1QT22</accession>
<dbReference type="PROSITE" id="PS50263">
    <property type="entry name" value="CN_HYDROLASE"/>
    <property type="match status" value="1"/>
</dbReference>
<dbReference type="GO" id="GO:0050126">
    <property type="term" value="F:N-carbamoylputrescine amidase activity"/>
    <property type="evidence" value="ECO:0007669"/>
    <property type="project" value="TreeGrafter"/>
</dbReference>
<dbReference type="Pfam" id="PF00795">
    <property type="entry name" value="CN_hydrolase"/>
    <property type="match status" value="1"/>
</dbReference>
<dbReference type="Gene3D" id="3.60.110.10">
    <property type="entry name" value="Carbon-nitrogen hydrolase"/>
    <property type="match status" value="1"/>
</dbReference>
<name>A0A2G1QT22_9HYPH</name>
<evidence type="ECO:0000259" key="2">
    <source>
        <dbReference type="PROSITE" id="PS50263"/>
    </source>
</evidence>
<reference evidence="3 4" key="1">
    <citation type="submission" date="2017-10" db="EMBL/GenBank/DDBJ databases">
        <title>Sedimentibacterium mangrovi gen. nov., sp. nov., a novel member of family Phyllobacteriacea isolated from mangrove sediment.</title>
        <authorList>
            <person name="Liao H."/>
            <person name="Tian Y."/>
        </authorList>
    </citation>
    <scope>NUCLEOTIDE SEQUENCE [LARGE SCALE GENOMIC DNA]</scope>
    <source>
        <strain evidence="3 4">X9-2-2</strain>
    </source>
</reference>
<dbReference type="RefSeq" id="WP_099302970.1">
    <property type="nucleotide sequence ID" value="NZ_PDVP01000001.1"/>
</dbReference>
<dbReference type="PANTHER" id="PTHR43674:SF2">
    <property type="entry name" value="BETA-UREIDOPROPIONASE"/>
    <property type="match status" value="1"/>
</dbReference>